<dbReference type="GO" id="GO:0008955">
    <property type="term" value="F:peptidoglycan glycosyltransferase activity"/>
    <property type="evidence" value="ECO:0007669"/>
    <property type="project" value="TreeGrafter"/>
</dbReference>
<evidence type="ECO:0000313" key="4">
    <source>
        <dbReference type="EMBL" id="AIA87807.1"/>
    </source>
</evidence>
<dbReference type="InterPro" id="IPR012338">
    <property type="entry name" value="Beta-lactam/transpept-like"/>
</dbReference>
<sequence>FVGYTPQIATAVWIGNPACNCEMKGGRVQGGTTAAKVWYEFMEPYHEGQPVVDFPEADEEPARSRYIRDPWSSGKERRSPSTRLSEEERDAIEEEDKAKEEAERERQRELRNSSRTTTTTQRETNERSNDVIECART</sequence>
<dbReference type="PANTHER" id="PTHR32282">
    <property type="entry name" value="BINDING PROTEIN TRANSPEPTIDASE, PUTATIVE-RELATED"/>
    <property type="match status" value="1"/>
</dbReference>
<dbReference type="EMBL" id="KF120534">
    <property type="protein sequence ID" value="AIA87807.1"/>
    <property type="molecule type" value="Genomic_DNA"/>
</dbReference>
<keyword evidence="1" id="KW-0328">Glycosyltransferase</keyword>
<dbReference type="GO" id="GO:0009252">
    <property type="term" value="P:peptidoglycan biosynthetic process"/>
    <property type="evidence" value="ECO:0007669"/>
    <property type="project" value="TreeGrafter"/>
</dbReference>
<dbReference type="AlphaFoldDB" id="A0A060BYN9"/>
<evidence type="ECO:0000256" key="2">
    <source>
        <dbReference type="ARBA" id="ARBA00022679"/>
    </source>
</evidence>
<dbReference type="Gene3D" id="3.40.710.10">
    <property type="entry name" value="DD-peptidase/beta-lactamase superfamily"/>
    <property type="match status" value="1"/>
</dbReference>
<keyword evidence="2" id="KW-0808">Transferase</keyword>
<evidence type="ECO:0000256" key="3">
    <source>
        <dbReference type="SAM" id="MobiDB-lite"/>
    </source>
</evidence>
<feature type="non-terminal residue" evidence="4">
    <location>
        <position position="1"/>
    </location>
</feature>
<accession>A0A060BYN9</accession>
<protein>
    <submittedName>
        <fullName evidence="4">CAZy families GT51 protein</fullName>
    </submittedName>
</protein>
<feature type="compositionally biased region" description="Basic and acidic residues" evidence="3">
    <location>
        <begin position="60"/>
        <end position="79"/>
    </location>
</feature>
<organism evidence="4">
    <name type="scientific">uncultured Cyanothece sp</name>
    <dbReference type="NCBI Taxonomy" id="259951"/>
    <lineage>
        <taxon>Bacteria</taxon>
        <taxon>Bacillati</taxon>
        <taxon>Cyanobacteriota</taxon>
        <taxon>Cyanophyceae</taxon>
        <taxon>Gomontiellales</taxon>
        <taxon>Cyanothecaceae</taxon>
        <taxon>Cyanothece</taxon>
        <taxon>environmental samples</taxon>
    </lineage>
</organism>
<feature type="compositionally biased region" description="Low complexity" evidence="3">
    <location>
        <begin position="113"/>
        <end position="122"/>
    </location>
</feature>
<reference evidence="4" key="1">
    <citation type="journal article" date="2013" name="Environ. Microbiol.">
        <title>Seasonally variable intestinal metagenomes of the red palm weevil (Rhynchophorus ferrugineus).</title>
        <authorList>
            <person name="Jia S."/>
            <person name="Zhang X."/>
            <person name="Zhang G."/>
            <person name="Yin A."/>
            <person name="Zhang S."/>
            <person name="Li F."/>
            <person name="Wang L."/>
            <person name="Zhao D."/>
            <person name="Yun Q."/>
            <person name="Tala"/>
            <person name="Wang J."/>
            <person name="Sun G."/>
            <person name="Baabdullah M."/>
            <person name="Yu X."/>
            <person name="Hu S."/>
            <person name="Al-Mssallem I.S."/>
            <person name="Yu J."/>
        </authorList>
    </citation>
    <scope>NUCLEOTIDE SEQUENCE</scope>
</reference>
<feature type="region of interest" description="Disordered" evidence="3">
    <location>
        <begin position="47"/>
        <end position="137"/>
    </location>
</feature>
<dbReference type="PANTHER" id="PTHR32282:SF33">
    <property type="entry name" value="PEPTIDOGLYCAN GLYCOSYLTRANSFERASE"/>
    <property type="match status" value="1"/>
</dbReference>
<evidence type="ECO:0000256" key="1">
    <source>
        <dbReference type="ARBA" id="ARBA00022676"/>
    </source>
</evidence>
<feature type="compositionally biased region" description="Basic and acidic residues" evidence="3">
    <location>
        <begin position="123"/>
        <end position="137"/>
    </location>
</feature>
<dbReference type="SUPFAM" id="SSF56601">
    <property type="entry name" value="beta-lactamase/transpeptidase-like"/>
    <property type="match status" value="1"/>
</dbReference>
<dbReference type="GO" id="GO:0030288">
    <property type="term" value="C:outer membrane-bounded periplasmic space"/>
    <property type="evidence" value="ECO:0007669"/>
    <property type="project" value="TreeGrafter"/>
</dbReference>
<feature type="compositionally biased region" description="Basic and acidic residues" evidence="3">
    <location>
        <begin position="96"/>
        <end position="112"/>
    </location>
</feature>
<proteinExistence type="predicted"/>
<dbReference type="InterPro" id="IPR050396">
    <property type="entry name" value="Glycosyltr_51/Transpeptidase"/>
</dbReference>
<name>A0A060BYN9_9CYAN</name>